<keyword evidence="9" id="KW-1185">Reference proteome</keyword>
<keyword evidence="4 7" id="KW-0812">Transmembrane</keyword>
<name>A0ABV2JKW3_9STRE</name>
<comment type="subcellular location">
    <subcellularLocation>
        <location evidence="1">Cell membrane</location>
        <topology evidence="1">Multi-pass membrane protein</topology>
    </subcellularLocation>
</comment>
<feature type="transmembrane region" description="Helical" evidence="7">
    <location>
        <begin position="157"/>
        <end position="186"/>
    </location>
</feature>
<evidence type="ECO:0000256" key="6">
    <source>
        <dbReference type="ARBA" id="ARBA00023136"/>
    </source>
</evidence>
<dbReference type="RefSeq" id="WP_354280898.1">
    <property type="nucleotide sequence ID" value="NZ_JBEPMK010000003.1"/>
</dbReference>
<dbReference type="Proteomes" id="UP001549055">
    <property type="component" value="Unassembled WGS sequence"/>
</dbReference>
<evidence type="ECO:0000256" key="2">
    <source>
        <dbReference type="ARBA" id="ARBA00008335"/>
    </source>
</evidence>
<accession>A0ABV2JKW3</accession>
<feature type="transmembrane region" description="Helical" evidence="7">
    <location>
        <begin position="71"/>
        <end position="100"/>
    </location>
</feature>
<comment type="similarity">
    <text evidence="2">Belongs to the major facilitator superfamily.</text>
</comment>
<organism evidence="8 9">
    <name type="scientific">Streptococcus gallinaceus</name>
    <dbReference type="NCBI Taxonomy" id="165758"/>
    <lineage>
        <taxon>Bacteria</taxon>
        <taxon>Bacillati</taxon>
        <taxon>Bacillota</taxon>
        <taxon>Bacilli</taxon>
        <taxon>Lactobacillales</taxon>
        <taxon>Streptococcaceae</taxon>
        <taxon>Streptococcus</taxon>
    </lineage>
</organism>
<feature type="transmembrane region" description="Helical" evidence="7">
    <location>
        <begin position="127"/>
        <end position="145"/>
    </location>
</feature>
<dbReference type="EMBL" id="JBEPMK010000003">
    <property type="protein sequence ID" value="MET3644551.1"/>
    <property type="molecule type" value="Genomic_DNA"/>
</dbReference>
<reference evidence="8 9" key="1">
    <citation type="submission" date="2024-06" db="EMBL/GenBank/DDBJ databases">
        <title>Genomic Encyclopedia of Type Strains, Phase IV (KMG-IV): sequencing the most valuable type-strain genomes for metagenomic binning, comparative biology and taxonomic classification.</title>
        <authorList>
            <person name="Goeker M."/>
        </authorList>
    </citation>
    <scope>NUCLEOTIDE SEQUENCE [LARGE SCALE GENOMIC DNA]</scope>
    <source>
        <strain evidence="8 9">DSM 15349</strain>
    </source>
</reference>
<dbReference type="InterPro" id="IPR011701">
    <property type="entry name" value="MFS"/>
</dbReference>
<evidence type="ECO:0000256" key="1">
    <source>
        <dbReference type="ARBA" id="ARBA00004651"/>
    </source>
</evidence>
<dbReference type="Pfam" id="PF07690">
    <property type="entry name" value="MFS_1"/>
    <property type="match status" value="1"/>
</dbReference>
<keyword evidence="6 7" id="KW-0472">Membrane</keyword>
<evidence type="ECO:0000256" key="3">
    <source>
        <dbReference type="ARBA" id="ARBA00022448"/>
    </source>
</evidence>
<feature type="transmembrane region" description="Helical" evidence="7">
    <location>
        <begin position="40"/>
        <end position="59"/>
    </location>
</feature>
<comment type="caution">
    <text evidence="8">The sequence shown here is derived from an EMBL/GenBank/DDBJ whole genome shotgun (WGS) entry which is preliminary data.</text>
</comment>
<dbReference type="PANTHER" id="PTHR23514:SF3">
    <property type="entry name" value="BYPASS OF STOP CODON PROTEIN 6"/>
    <property type="match status" value="1"/>
</dbReference>
<dbReference type="Gene3D" id="1.20.1250.20">
    <property type="entry name" value="MFS general substrate transporter like domains"/>
    <property type="match status" value="2"/>
</dbReference>
<evidence type="ECO:0000256" key="5">
    <source>
        <dbReference type="ARBA" id="ARBA00022989"/>
    </source>
</evidence>
<evidence type="ECO:0000256" key="7">
    <source>
        <dbReference type="SAM" id="Phobius"/>
    </source>
</evidence>
<protein>
    <submittedName>
        <fullName evidence="8">Fucose permease</fullName>
    </submittedName>
</protein>
<dbReference type="SUPFAM" id="SSF103473">
    <property type="entry name" value="MFS general substrate transporter"/>
    <property type="match status" value="2"/>
</dbReference>
<keyword evidence="3" id="KW-0813">Transport</keyword>
<proteinExistence type="inferred from homology"/>
<evidence type="ECO:0000313" key="8">
    <source>
        <dbReference type="EMBL" id="MET3644551.1"/>
    </source>
</evidence>
<sequence>MFQVLLLMIYLAFVSLGLPDGLLGASWPSMRAQMDLPMSYMGIISTIISIGTIVSSLQSDRLTKNLGAGKVTALSVALTAFALFGFGISLSFVWLCVFAIPYGLGAGSVDAALNNYVALHYSSKHMSWLHCMWGLGASVGPYVVSFTLGQGQVWNNAYFYVGMIQVALTIGLFASLTLIGLLLVGLGCAPIYPCIIHSTPHHFGKDRSQAVIGVQMASAYVGTTVLPPLFGLLGQQLNLGLFPFYTFRYSHRNGSNARAIGSHSSLMQNIALAMFFW</sequence>
<gene>
    <name evidence="8" type="ORF">ABID27_001175</name>
</gene>
<dbReference type="InterPro" id="IPR051788">
    <property type="entry name" value="MFS_Transporter"/>
</dbReference>
<dbReference type="InterPro" id="IPR036259">
    <property type="entry name" value="MFS_trans_sf"/>
</dbReference>
<evidence type="ECO:0000256" key="4">
    <source>
        <dbReference type="ARBA" id="ARBA00022692"/>
    </source>
</evidence>
<dbReference type="PANTHER" id="PTHR23514">
    <property type="entry name" value="BYPASS OF STOP CODON PROTEIN 6"/>
    <property type="match status" value="1"/>
</dbReference>
<evidence type="ECO:0000313" key="9">
    <source>
        <dbReference type="Proteomes" id="UP001549055"/>
    </source>
</evidence>
<keyword evidence="5 7" id="KW-1133">Transmembrane helix</keyword>